<keyword evidence="8" id="KW-1185">Reference proteome</keyword>
<dbReference type="EMBL" id="JAHFZB010000041">
    <property type="protein sequence ID" value="KAK6468884.1"/>
    <property type="molecule type" value="Genomic_DNA"/>
</dbReference>
<feature type="transmembrane region" description="Helical" evidence="6">
    <location>
        <begin position="243"/>
        <end position="264"/>
    </location>
</feature>
<organism evidence="7 8">
    <name type="scientific">Huso huso</name>
    <name type="common">Beluga</name>
    <name type="synonym">Acipenser huso</name>
    <dbReference type="NCBI Taxonomy" id="61971"/>
    <lineage>
        <taxon>Eukaryota</taxon>
        <taxon>Metazoa</taxon>
        <taxon>Chordata</taxon>
        <taxon>Craniata</taxon>
        <taxon>Vertebrata</taxon>
        <taxon>Euteleostomi</taxon>
        <taxon>Actinopterygii</taxon>
        <taxon>Chondrostei</taxon>
        <taxon>Acipenseriformes</taxon>
        <taxon>Acipenseridae</taxon>
        <taxon>Huso</taxon>
    </lineage>
</organism>
<keyword evidence="4 6" id="KW-1133">Transmembrane helix</keyword>
<evidence type="ECO:0000256" key="6">
    <source>
        <dbReference type="SAM" id="Phobius"/>
    </source>
</evidence>
<evidence type="ECO:0000256" key="2">
    <source>
        <dbReference type="ARBA" id="ARBA00006945"/>
    </source>
</evidence>
<sequence length="273" mass="30070">MSGNTEKLIGLAEEVAEKVLRGTKRLLPPVARLCLTSTFLENGVMLCLRWEEQGSYIQSVWGCGALISGAVVLILLIGQLEAASLWLCLVNLTHALHCLSDDVFAFQLIVYQLMFEMFFLMRTLAVGGGLLLLLAEVHTQSRSMFAGVPSVAEGGPRQYMQLGGRVLLVLMFLTLLHFTVTSAFSVVQDAVGTALMVLVAVGLKTRLAALTLVLWLCAVNLLENPFWMVHELDFLQDFMRFNFFQTLSVIGGLLLLITLGPGGVSLDQHKKRW</sequence>
<keyword evidence="5 6" id="KW-0472">Membrane</keyword>
<feature type="transmembrane region" description="Helical" evidence="6">
    <location>
        <begin position="60"/>
        <end position="80"/>
    </location>
</feature>
<dbReference type="Pfam" id="PF02077">
    <property type="entry name" value="SURF4"/>
    <property type="match status" value="1"/>
</dbReference>
<feature type="transmembrane region" description="Helical" evidence="6">
    <location>
        <begin position="193"/>
        <end position="222"/>
    </location>
</feature>
<evidence type="ECO:0000313" key="7">
    <source>
        <dbReference type="EMBL" id="KAK6468884.1"/>
    </source>
</evidence>
<dbReference type="Proteomes" id="UP001369086">
    <property type="component" value="Unassembled WGS sequence"/>
</dbReference>
<evidence type="ECO:0000256" key="1">
    <source>
        <dbReference type="ARBA" id="ARBA00004141"/>
    </source>
</evidence>
<gene>
    <name evidence="7" type="ORF">HHUSO_G32759</name>
</gene>
<evidence type="ECO:0000256" key="5">
    <source>
        <dbReference type="ARBA" id="ARBA00023136"/>
    </source>
</evidence>
<keyword evidence="3 6" id="KW-0812">Transmembrane</keyword>
<comment type="caution">
    <text evidence="7">The sequence shown here is derived from an EMBL/GenBank/DDBJ whole genome shotgun (WGS) entry which is preliminary data.</text>
</comment>
<reference evidence="7 8" key="1">
    <citation type="submission" date="2021-05" db="EMBL/GenBank/DDBJ databases">
        <authorList>
            <person name="Zahm M."/>
            <person name="Klopp C."/>
            <person name="Cabau C."/>
            <person name="Kuhl H."/>
            <person name="Suciu R."/>
            <person name="Ciorpac M."/>
            <person name="Holostenco D."/>
            <person name="Gessner J."/>
            <person name="Wuertz S."/>
            <person name="Hohne C."/>
            <person name="Stock M."/>
            <person name="Gislard M."/>
            <person name="Lluch J."/>
            <person name="Milhes M."/>
            <person name="Lampietro C."/>
            <person name="Lopez Roques C."/>
            <person name="Donnadieu C."/>
            <person name="Du K."/>
            <person name="Schartl M."/>
            <person name="Guiguen Y."/>
        </authorList>
    </citation>
    <scope>NUCLEOTIDE SEQUENCE [LARGE SCALE GENOMIC DNA]</scope>
    <source>
        <strain evidence="7">Hh-F2</strain>
        <tissue evidence="7">Blood</tissue>
    </source>
</reference>
<name>A0ABR0Y8V9_HUSHU</name>
<proteinExistence type="inferred from homology"/>
<comment type="similarity">
    <text evidence="2">Belongs to the SURF4 family.</text>
</comment>
<protein>
    <submittedName>
        <fullName evidence="7">Surfeit locus protein 4-like</fullName>
    </submittedName>
</protein>
<feature type="transmembrane region" description="Helical" evidence="6">
    <location>
        <begin position="109"/>
        <end position="135"/>
    </location>
</feature>
<comment type="subcellular location">
    <subcellularLocation>
        <location evidence="1">Membrane</location>
        <topology evidence="1">Multi-pass membrane protein</topology>
    </subcellularLocation>
</comment>
<evidence type="ECO:0000256" key="4">
    <source>
        <dbReference type="ARBA" id="ARBA00022989"/>
    </source>
</evidence>
<evidence type="ECO:0000256" key="3">
    <source>
        <dbReference type="ARBA" id="ARBA00022692"/>
    </source>
</evidence>
<evidence type="ECO:0000313" key="8">
    <source>
        <dbReference type="Proteomes" id="UP001369086"/>
    </source>
</evidence>
<accession>A0ABR0Y8V9</accession>
<feature type="transmembrane region" description="Helical" evidence="6">
    <location>
        <begin position="166"/>
        <end position="187"/>
    </location>
</feature>
<dbReference type="InterPro" id="IPR002995">
    <property type="entry name" value="Surf4"/>
</dbReference>